<dbReference type="PATRIC" id="fig|1208921.3.peg.17"/>
<dbReference type="GO" id="GO:0005737">
    <property type="term" value="C:cytoplasm"/>
    <property type="evidence" value="ECO:0007669"/>
    <property type="project" value="UniProtKB-SubCell"/>
</dbReference>
<dbReference type="Pfam" id="PF01502">
    <property type="entry name" value="PRA-CH"/>
    <property type="match status" value="1"/>
</dbReference>
<dbReference type="OrthoDB" id="9795769at2"/>
<proteinExistence type="inferred from homology"/>
<accession>M1L860</accession>
<evidence type="ECO:0000256" key="9">
    <source>
        <dbReference type="ARBA" id="ARBA00022801"/>
    </source>
</evidence>
<protein>
    <recommendedName>
        <fullName evidence="12">Phosphoribosyl-AMP cyclohydrolase</fullName>
        <shortName evidence="12">PRA-CH</shortName>
        <ecNumber evidence="12">3.5.4.19</ecNumber>
    </recommendedName>
</protein>
<comment type="similarity">
    <text evidence="6">In the N-terminal section; belongs to the PRA-CH family.</text>
</comment>
<dbReference type="InterPro" id="IPR002496">
    <property type="entry name" value="PRib_AMP_CycHydrolase_dom"/>
</dbReference>
<dbReference type="UniPathway" id="UPA00031">
    <property type="reaction ID" value="UER00008"/>
</dbReference>
<evidence type="ECO:0000256" key="6">
    <source>
        <dbReference type="ARBA" id="ARBA00008299"/>
    </source>
</evidence>
<dbReference type="AlphaFoldDB" id="M1L860"/>
<gene>
    <name evidence="12" type="primary">hisI</name>
    <name evidence="14" type="ORF">ST1E_0245</name>
</gene>
<comment type="similarity">
    <text evidence="12">Belongs to the PRA-CH family.</text>
</comment>
<dbReference type="PANTHER" id="PTHR42945:SF1">
    <property type="entry name" value="HISTIDINE BIOSYNTHESIS BIFUNCTIONAL PROTEIN HIS7"/>
    <property type="match status" value="1"/>
</dbReference>
<sequence>MLSDSISWIKNLQFDKNGLLPAIAQDYKTNSILMLAWMNADALYETVRTKKAVYWSRSRNRLWRKGEESGHVQIIHEIRTDCDKDVILIKVEQTGGISCHTGRNSCFFLRLDKSKTDISEDIDRLIWEETDTVLKDPKYIYK</sequence>
<comment type="function">
    <text evidence="12">Catalyzes the hydrolysis of the adenine ring of phosphoribosyl-AMP.</text>
</comment>
<keyword evidence="7 12" id="KW-0963">Cytoplasm</keyword>
<dbReference type="STRING" id="1208921.ST1E_0245"/>
<dbReference type="HOGENOM" id="CLU_048577_5_0_4"/>
<keyword evidence="15" id="KW-1185">Reference proteome</keyword>
<evidence type="ECO:0000256" key="10">
    <source>
        <dbReference type="ARBA" id="ARBA00022833"/>
    </source>
</evidence>
<comment type="similarity">
    <text evidence="5">In the C-terminal section; belongs to the PRA-PH family.</text>
</comment>
<dbReference type="EC" id="3.5.4.19" evidence="12"/>
<dbReference type="PANTHER" id="PTHR42945">
    <property type="entry name" value="HISTIDINE BIOSYNTHESIS BIFUNCTIONAL PROTEIN"/>
    <property type="match status" value="1"/>
</dbReference>
<dbReference type="EMBL" id="CP003806">
    <property type="protein sequence ID" value="AGF48743.1"/>
    <property type="molecule type" value="Genomic_DNA"/>
</dbReference>
<dbReference type="SUPFAM" id="SSF141734">
    <property type="entry name" value="HisI-like"/>
    <property type="match status" value="1"/>
</dbReference>
<keyword evidence="11 12" id="KW-0368">Histidine biosynthesis</keyword>
<feature type="binding site" evidence="12">
    <location>
        <position position="106"/>
    </location>
    <ligand>
        <name>Zn(2+)</name>
        <dbReference type="ChEBI" id="CHEBI:29105"/>
        <note>ligand shared between dimeric partners</note>
    </ligand>
</feature>
<evidence type="ECO:0000256" key="11">
    <source>
        <dbReference type="ARBA" id="ARBA00023102"/>
    </source>
</evidence>
<dbReference type="NCBIfam" id="NF000768">
    <property type="entry name" value="PRK00051.1"/>
    <property type="match status" value="1"/>
</dbReference>
<comment type="cofactor">
    <cofactor evidence="12">
        <name>Mg(2+)</name>
        <dbReference type="ChEBI" id="CHEBI:18420"/>
    </cofactor>
    <text evidence="12">Binds 1 Mg(2+) ion per subunit.</text>
</comment>
<comment type="pathway">
    <text evidence="4">Amino-acid biosynthesis; L-histidine biosynthesis; L-histidine from 5-phospho-alpha-D-ribose 1-diphosphate: step 2/9.</text>
</comment>
<evidence type="ECO:0000313" key="15">
    <source>
        <dbReference type="Proteomes" id="UP000011658"/>
    </source>
</evidence>
<comment type="cofactor">
    <cofactor evidence="12">
        <name>Zn(2+)</name>
        <dbReference type="ChEBI" id="CHEBI:29105"/>
    </cofactor>
    <text evidence="12">Binds 1 zinc ion per subunit.</text>
</comment>
<dbReference type="GO" id="GO:0004635">
    <property type="term" value="F:phosphoribosyl-AMP cyclohydrolase activity"/>
    <property type="evidence" value="ECO:0007669"/>
    <property type="project" value="UniProtKB-UniRule"/>
</dbReference>
<keyword evidence="9 12" id="KW-0378">Hydrolase</keyword>
<dbReference type="GO" id="GO:0000105">
    <property type="term" value="P:L-histidine biosynthetic process"/>
    <property type="evidence" value="ECO:0007669"/>
    <property type="project" value="UniProtKB-UniRule"/>
</dbReference>
<evidence type="ECO:0000256" key="3">
    <source>
        <dbReference type="ARBA" id="ARBA00005169"/>
    </source>
</evidence>
<evidence type="ECO:0000256" key="2">
    <source>
        <dbReference type="ARBA" id="ARBA00001460"/>
    </source>
</evidence>
<dbReference type="KEGG" id="kga:ST1E_0245"/>
<organism evidence="14 15">
    <name type="scientific">Candidatus Kinetoplastidibacterium galati TCC219</name>
    <dbReference type="NCBI Taxonomy" id="1208921"/>
    <lineage>
        <taxon>Bacteria</taxon>
        <taxon>Pseudomonadati</taxon>
        <taxon>Pseudomonadota</taxon>
        <taxon>Betaproteobacteria</taxon>
        <taxon>Candidatus Kinetoplastidibacterium</taxon>
    </lineage>
</organism>
<feature type="binding site" evidence="12">
    <location>
        <position position="82"/>
    </location>
    <ligand>
        <name>Zn(2+)</name>
        <dbReference type="ChEBI" id="CHEBI:29105"/>
        <note>ligand shared between dimeric partners</note>
    </ligand>
</feature>
<keyword evidence="12" id="KW-0479">Metal-binding</keyword>
<dbReference type="RefSeq" id="WP_015389228.1">
    <property type="nucleotide sequence ID" value="NC_020284.1"/>
</dbReference>
<comment type="pathway">
    <text evidence="3 12">Amino-acid biosynthesis; L-histidine biosynthesis; L-histidine from 5-phospho-alpha-D-ribose 1-diphosphate: step 3/9.</text>
</comment>
<keyword evidence="12" id="KW-0460">Magnesium</keyword>
<feature type="binding site" evidence="12">
    <location>
        <position position="85"/>
    </location>
    <ligand>
        <name>Mg(2+)</name>
        <dbReference type="ChEBI" id="CHEBI:18420"/>
    </ligand>
</feature>
<dbReference type="Gene3D" id="3.10.20.810">
    <property type="entry name" value="Phosphoribosyl-AMP cyclohydrolase"/>
    <property type="match status" value="1"/>
</dbReference>
<evidence type="ECO:0000256" key="12">
    <source>
        <dbReference type="HAMAP-Rule" id="MF_01021"/>
    </source>
</evidence>
<dbReference type="eggNOG" id="COG0139">
    <property type="taxonomic scope" value="Bacteria"/>
</dbReference>
<feature type="binding site" evidence="12">
    <location>
        <position position="99"/>
    </location>
    <ligand>
        <name>Zn(2+)</name>
        <dbReference type="ChEBI" id="CHEBI:29105"/>
        <note>ligand shared between dimeric partners</note>
    </ligand>
</feature>
<comment type="subcellular location">
    <subcellularLocation>
        <location evidence="12">Cytoplasm</location>
    </subcellularLocation>
</comment>
<name>M1L860_9PROT</name>
<evidence type="ECO:0000256" key="7">
    <source>
        <dbReference type="ARBA" id="ARBA00022490"/>
    </source>
</evidence>
<evidence type="ECO:0000313" key="14">
    <source>
        <dbReference type="EMBL" id="AGF48743.1"/>
    </source>
</evidence>
<evidence type="ECO:0000256" key="4">
    <source>
        <dbReference type="ARBA" id="ARBA00005204"/>
    </source>
</evidence>
<keyword evidence="8 12" id="KW-0028">Amino-acid biosynthesis</keyword>
<evidence type="ECO:0000256" key="8">
    <source>
        <dbReference type="ARBA" id="ARBA00022605"/>
    </source>
</evidence>
<dbReference type="FunFam" id="3.10.20.810:FF:000001">
    <property type="entry name" value="Histidine biosynthesis bifunctional protein HisIE"/>
    <property type="match status" value="1"/>
</dbReference>
<comment type="subunit">
    <text evidence="12">Homodimer.</text>
</comment>
<feature type="binding site" evidence="12">
    <location>
        <position position="83"/>
    </location>
    <ligand>
        <name>Mg(2+)</name>
        <dbReference type="ChEBI" id="CHEBI:18420"/>
    </ligand>
</feature>
<evidence type="ECO:0000259" key="13">
    <source>
        <dbReference type="Pfam" id="PF01502"/>
    </source>
</evidence>
<evidence type="ECO:0000256" key="5">
    <source>
        <dbReference type="ARBA" id="ARBA00007731"/>
    </source>
</evidence>
<dbReference type="GO" id="GO:0000287">
    <property type="term" value="F:magnesium ion binding"/>
    <property type="evidence" value="ECO:0007669"/>
    <property type="project" value="UniProtKB-UniRule"/>
</dbReference>
<feature type="binding site" evidence="12">
    <location>
        <position position="81"/>
    </location>
    <ligand>
        <name>Mg(2+)</name>
        <dbReference type="ChEBI" id="CHEBI:18420"/>
    </ligand>
</feature>
<comment type="catalytic activity">
    <reaction evidence="2">
        <text>1-(5-phospho-beta-D-ribosyl)-ATP + H2O = 1-(5-phospho-beta-D-ribosyl)-5'-AMP + diphosphate + H(+)</text>
        <dbReference type="Rhea" id="RHEA:22828"/>
        <dbReference type="ChEBI" id="CHEBI:15377"/>
        <dbReference type="ChEBI" id="CHEBI:15378"/>
        <dbReference type="ChEBI" id="CHEBI:33019"/>
        <dbReference type="ChEBI" id="CHEBI:59457"/>
        <dbReference type="ChEBI" id="CHEBI:73183"/>
        <dbReference type="EC" id="3.6.1.31"/>
    </reaction>
</comment>
<dbReference type="InterPro" id="IPR038019">
    <property type="entry name" value="PRib_AMP_CycHydrolase_sf"/>
</dbReference>
<comment type="catalytic activity">
    <reaction evidence="1 12">
        <text>1-(5-phospho-beta-D-ribosyl)-5'-AMP + H2O = 1-(5-phospho-beta-D-ribosyl)-5-[(5-phospho-beta-D-ribosylamino)methylideneamino]imidazole-4-carboxamide</text>
        <dbReference type="Rhea" id="RHEA:20049"/>
        <dbReference type="ChEBI" id="CHEBI:15377"/>
        <dbReference type="ChEBI" id="CHEBI:58435"/>
        <dbReference type="ChEBI" id="CHEBI:59457"/>
        <dbReference type="EC" id="3.5.4.19"/>
    </reaction>
</comment>
<dbReference type="InterPro" id="IPR026660">
    <property type="entry name" value="PRA-CH"/>
</dbReference>
<dbReference type="GO" id="GO:0004636">
    <property type="term" value="F:phosphoribosyl-ATP diphosphatase activity"/>
    <property type="evidence" value="ECO:0007669"/>
    <property type="project" value="UniProtKB-EC"/>
</dbReference>
<keyword evidence="10 12" id="KW-0862">Zinc</keyword>
<dbReference type="GO" id="GO:0008270">
    <property type="term" value="F:zinc ion binding"/>
    <property type="evidence" value="ECO:0007669"/>
    <property type="project" value="UniProtKB-UniRule"/>
</dbReference>
<dbReference type="HAMAP" id="MF_01021">
    <property type="entry name" value="HisI"/>
    <property type="match status" value="1"/>
</dbReference>
<reference evidence="14 15" key="1">
    <citation type="journal article" date="2013" name="Genome Biol. Evol.">
        <title>Genome evolution and phylogenomic analysis of candidatus kinetoplastibacterium, the betaproteobacterial endosymbionts of strigomonas and angomonas.</title>
        <authorList>
            <person name="Alves J.M."/>
            <person name="Serrano M.G."/>
            <person name="Maia da Silva F."/>
            <person name="Voegtly L.J."/>
            <person name="Matveyev A.V."/>
            <person name="Teixeira M.M."/>
            <person name="Camargo E.P."/>
            <person name="Buck G.A."/>
        </authorList>
    </citation>
    <scope>NUCLEOTIDE SEQUENCE [LARGE SCALE GENOMIC DNA]</scope>
    <source>
        <strain evidence="14 15">TCC219</strain>
    </source>
</reference>
<feature type="domain" description="Phosphoribosyl-AMP cyclohydrolase" evidence="13">
    <location>
        <begin position="34"/>
        <end position="108"/>
    </location>
</feature>
<evidence type="ECO:0000256" key="1">
    <source>
        <dbReference type="ARBA" id="ARBA00000024"/>
    </source>
</evidence>
<dbReference type="Proteomes" id="UP000011658">
    <property type="component" value="Chromosome"/>
</dbReference>